<dbReference type="SUPFAM" id="SSF81606">
    <property type="entry name" value="PP2C-like"/>
    <property type="match status" value="1"/>
</dbReference>
<reference evidence="5 6" key="1">
    <citation type="submission" date="2019-10" db="EMBL/GenBank/DDBJ databases">
        <title>A novel species.</title>
        <authorList>
            <person name="Gao J."/>
        </authorList>
    </citation>
    <scope>NUCLEOTIDE SEQUENCE [LARGE SCALE GENOMIC DNA]</scope>
    <source>
        <strain evidence="5 6">QMT-28</strain>
    </source>
</reference>
<dbReference type="PANTHER" id="PTHR43156">
    <property type="entry name" value="STAGE II SPORULATION PROTEIN E-RELATED"/>
    <property type="match status" value="1"/>
</dbReference>
<gene>
    <name evidence="5" type="ORF">GFH48_03970</name>
</gene>
<dbReference type="Gene3D" id="3.30.450.20">
    <property type="entry name" value="PAS domain"/>
    <property type="match status" value="1"/>
</dbReference>
<feature type="domain" description="GAF" evidence="3">
    <location>
        <begin position="180"/>
        <end position="328"/>
    </location>
</feature>
<evidence type="ECO:0000259" key="4">
    <source>
        <dbReference type="SMART" id="SM00331"/>
    </source>
</evidence>
<dbReference type="InterPro" id="IPR029016">
    <property type="entry name" value="GAF-like_dom_sf"/>
</dbReference>
<protein>
    <submittedName>
        <fullName evidence="5">SpoIIE family protein phosphatase</fullName>
    </submittedName>
</protein>
<keyword evidence="1" id="KW-0378">Hydrolase</keyword>
<evidence type="ECO:0000313" key="5">
    <source>
        <dbReference type="EMBL" id="QFZ72533.1"/>
    </source>
</evidence>
<dbReference type="InterPro" id="IPR001932">
    <property type="entry name" value="PPM-type_phosphatase-like_dom"/>
</dbReference>
<dbReference type="EMBL" id="CP045643">
    <property type="protein sequence ID" value="QFZ72533.1"/>
    <property type="molecule type" value="Genomic_DNA"/>
</dbReference>
<keyword evidence="6" id="KW-1185">Reference proteome</keyword>
<dbReference type="Gene3D" id="3.60.40.10">
    <property type="entry name" value="PPM-type phosphatase domain"/>
    <property type="match status" value="1"/>
</dbReference>
<evidence type="ECO:0000313" key="6">
    <source>
        <dbReference type="Proteomes" id="UP000326179"/>
    </source>
</evidence>
<dbReference type="SMART" id="SM00331">
    <property type="entry name" value="PP2C_SIG"/>
    <property type="match status" value="1"/>
</dbReference>
<feature type="domain" description="PPM-type phosphatase" evidence="4">
    <location>
        <begin position="346"/>
        <end position="569"/>
    </location>
</feature>
<dbReference type="InterPro" id="IPR036457">
    <property type="entry name" value="PPM-type-like_dom_sf"/>
</dbReference>
<dbReference type="Proteomes" id="UP000326179">
    <property type="component" value="Chromosome"/>
</dbReference>
<dbReference type="PANTHER" id="PTHR43156:SF2">
    <property type="entry name" value="STAGE II SPORULATION PROTEIN E"/>
    <property type="match status" value="1"/>
</dbReference>
<dbReference type="AlphaFoldDB" id="A0A5Q0L6C3"/>
<dbReference type="GO" id="GO:0016791">
    <property type="term" value="F:phosphatase activity"/>
    <property type="evidence" value="ECO:0007669"/>
    <property type="project" value="TreeGrafter"/>
</dbReference>
<organism evidence="5 6">
    <name type="scientific">Streptomyces fagopyri</name>
    <dbReference type="NCBI Taxonomy" id="2662397"/>
    <lineage>
        <taxon>Bacteria</taxon>
        <taxon>Bacillati</taxon>
        <taxon>Actinomycetota</taxon>
        <taxon>Actinomycetes</taxon>
        <taxon>Kitasatosporales</taxon>
        <taxon>Streptomycetaceae</taxon>
        <taxon>Streptomyces</taxon>
    </lineage>
</organism>
<sequence>MVAGRQLFPSSEGRLWARGHAPLLVDTSQQPPAGPRGIHSGTTWGAAPYPVLVADPFGDVVEVNEAAATLFPTAVPGAWLRRVVPEWIADAHARTGSPAAKTGDAAGSTASSASPSACPAHGPVGDRTFEARPTRTDDGDVVWWLVDDTDRRLAEDALASERTRTAFLADASSALLSSLDVERCMEVTARLAAEHLADAAVVVAPPRGGKVPLAHCGPDGDVVHRQVRADLEQLPGLTDALRGFPPVPSPWIDPAAVPRWAVPDRFTDPVGSAVVTPLPGHGVPAGALVLLRSGRRPAFTASEETFARLFASRAGAAMSAARMYAEQAAITTALMRELLPPRLHGVHGVEFAGKYLPSGQADRVGGDFYDVHPGTDEGQESLVVLGDVCGKGLDAAVLTGKVRNTVQALVPLAGDHQRLLGLLNGALMNSHHTRFVTLALASVVRSGATVRLRVTSAGHPAPLIVRADGRVETVETRGTLVGAFWDIGSTTAQVELAPGETCLFFTDGITEGRGGPSGDELFGVRRLESALARCAGLPAEAVVEHVQMLAAQWVGRGAHDDMATVAVTAPHHAHLSAVNGRSRGRYTA</sequence>
<dbReference type="KEGG" id="sfy:GFH48_03970"/>
<proteinExistence type="predicted"/>
<evidence type="ECO:0000256" key="2">
    <source>
        <dbReference type="SAM" id="MobiDB-lite"/>
    </source>
</evidence>
<name>A0A5Q0L6C3_9ACTN</name>
<feature type="region of interest" description="Disordered" evidence="2">
    <location>
        <begin position="95"/>
        <end position="133"/>
    </location>
</feature>
<dbReference type="InterPro" id="IPR052016">
    <property type="entry name" value="Bact_Sigma-Reg"/>
</dbReference>
<evidence type="ECO:0000259" key="3">
    <source>
        <dbReference type="SMART" id="SM00065"/>
    </source>
</evidence>
<accession>A0A5Q0L6C3</accession>
<evidence type="ECO:0000256" key="1">
    <source>
        <dbReference type="ARBA" id="ARBA00022801"/>
    </source>
</evidence>
<dbReference type="Gene3D" id="3.30.450.40">
    <property type="match status" value="1"/>
</dbReference>
<dbReference type="SUPFAM" id="SSF55781">
    <property type="entry name" value="GAF domain-like"/>
    <property type="match status" value="1"/>
</dbReference>
<feature type="compositionally biased region" description="Low complexity" evidence="2">
    <location>
        <begin position="99"/>
        <end position="120"/>
    </location>
</feature>
<dbReference type="Pfam" id="PF07228">
    <property type="entry name" value="SpoIIE"/>
    <property type="match status" value="1"/>
</dbReference>
<dbReference type="SMART" id="SM00065">
    <property type="entry name" value="GAF"/>
    <property type="match status" value="1"/>
</dbReference>
<dbReference type="InterPro" id="IPR003018">
    <property type="entry name" value="GAF"/>
</dbReference>